<evidence type="ECO:0000313" key="8">
    <source>
        <dbReference type="Proteomes" id="UP000077342"/>
    </source>
</evidence>
<name>A0A164B571_9MYCO</name>
<evidence type="ECO:0000313" key="7">
    <source>
        <dbReference type="EMBL" id="KZS63130.1"/>
    </source>
</evidence>
<keyword evidence="4 6" id="KW-0472">Membrane</keyword>
<dbReference type="InterPro" id="IPR008217">
    <property type="entry name" value="Ccc1_fam"/>
</dbReference>
<accession>A0A164B571</accession>
<dbReference type="Proteomes" id="UP000077342">
    <property type="component" value="Unassembled WGS sequence"/>
</dbReference>
<feature type="transmembrane region" description="Helical" evidence="6">
    <location>
        <begin position="227"/>
        <end position="247"/>
    </location>
</feature>
<feature type="transmembrane region" description="Helical" evidence="6">
    <location>
        <begin position="194"/>
        <end position="215"/>
    </location>
</feature>
<evidence type="ECO:0000256" key="3">
    <source>
        <dbReference type="ARBA" id="ARBA00022989"/>
    </source>
</evidence>
<evidence type="ECO:0000256" key="6">
    <source>
        <dbReference type="SAM" id="Phobius"/>
    </source>
</evidence>
<keyword evidence="8" id="KW-1185">Reference proteome</keyword>
<gene>
    <name evidence="7" type="ORF">A4G28_04680</name>
</gene>
<feature type="compositionally biased region" description="Low complexity" evidence="5">
    <location>
        <begin position="1"/>
        <end position="19"/>
    </location>
</feature>
<dbReference type="PANTHER" id="PTHR31851">
    <property type="entry name" value="FE(2+)/MN(2+) TRANSPORTER PCL1"/>
    <property type="match status" value="1"/>
</dbReference>
<feature type="region of interest" description="Disordered" evidence="5">
    <location>
        <begin position="1"/>
        <end position="25"/>
    </location>
</feature>
<dbReference type="RefSeq" id="WP_075510359.1">
    <property type="nucleotide sequence ID" value="NZ_CP089224.1"/>
</dbReference>
<evidence type="ECO:0000256" key="5">
    <source>
        <dbReference type="SAM" id="MobiDB-lite"/>
    </source>
</evidence>
<sequence length="248" mass="25334">MANPEPGSQPGDSGQSGEPAFDVGHSHSDVSGGWLRAAAFGAMDGLVSNTSLIAGVAAAESVHATIVSGIAGLLAGAFSMALGEYTSVTTANEQIDSEVHLERRALRSRPHDERAELVAMLRELGMTAETAEIATDEIHRDENQAVNFHLVREIGVDPAAKPSARVAAGSSFAMFAIGALLPLIPYLLGFGSLVAGLACGGAGLLVAGGLTARFTSKAVWWAASRQLLFGAAAVAATYLVGLLIAAVL</sequence>
<dbReference type="GO" id="GO:0005384">
    <property type="term" value="F:manganese ion transmembrane transporter activity"/>
    <property type="evidence" value="ECO:0007669"/>
    <property type="project" value="InterPro"/>
</dbReference>
<reference evidence="8" key="1">
    <citation type="submission" date="2016-04" db="EMBL/GenBank/DDBJ databases">
        <authorList>
            <person name="Strapagiel D."/>
            <person name="Borowka P."/>
            <person name="Marciniak B."/>
            <person name="Bakula Z."/>
            <person name="Van Ingen J."/>
            <person name="Safianowska A."/>
            <person name="Dziadek J."/>
            <person name="Jagielski T."/>
        </authorList>
    </citation>
    <scope>NUCLEOTIDE SEQUENCE [LARGE SCALE GENOMIC DNA]</scope>
    <source>
        <strain evidence="8">1010001458</strain>
    </source>
</reference>
<keyword evidence="2 6" id="KW-0812">Transmembrane</keyword>
<comment type="caution">
    <text evidence="7">The sequence shown here is derived from an EMBL/GenBank/DDBJ whole genome shotgun (WGS) entry which is preliminary data.</text>
</comment>
<feature type="transmembrane region" description="Helical" evidence="6">
    <location>
        <begin position="166"/>
        <end position="188"/>
    </location>
</feature>
<evidence type="ECO:0000256" key="1">
    <source>
        <dbReference type="ARBA" id="ARBA00004127"/>
    </source>
</evidence>
<dbReference type="Pfam" id="PF01988">
    <property type="entry name" value="VIT1"/>
    <property type="match status" value="1"/>
</dbReference>
<dbReference type="GO" id="GO:0012505">
    <property type="term" value="C:endomembrane system"/>
    <property type="evidence" value="ECO:0007669"/>
    <property type="project" value="UniProtKB-SubCell"/>
</dbReference>
<dbReference type="EMBL" id="LWCI01000100">
    <property type="protein sequence ID" value="KZS63130.1"/>
    <property type="molecule type" value="Genomic_DNA"/>
</dbReference>
<comment type="subcellular location">
    <subcellularLocation>
        <location evidence="1">Endomembrane system</location>
        <topology evidence="1">Multi-pass membrane protein</topology>
    </subcellularLocation>
</comment>
<proteinExistence type="predicted"/>
<keyword evidence="3 6" id="KW-1133">Transmembrane helix</keyword>
<dbReference type="AlphaFoldDB" id="A0A164B571"/>
<evidence type="ECO:0000256" key="2">
    <source>
        <dbReference type="ARBA" id="ARBA00022692"/>
    </source>
</evidence>
<organism evidence="7 8">
    <name type="scientific">Mycobacterium ostraviense</name>
    <dbReference type="NCBI Taxonomy" id="2738409"/>
    <lineage>
        <taxon>Bacteria</taxon>
        <taxon>Bacillati</taxon>
        <taxon>Actinomycetota</taxon>
        <taxon>Actinomycetes</taxon>
        <taxon>Mycobacteriales</taxon>
        <taxon>Mycobacteriaceae</taxon>
        <taxon>Mycobacterium</taxon>
    </lineage>
</organism>
<protein>
    <recommendedName>
        <fullName evidence="9">VIT family protein</fullName>
    </recommendedName>
</protein>
<dbReference type="GO" id="GO:0030026">
    <property type="term" value="P:intracellular manganese ion homeostasis"/>
    <property type="evidence" value="ECO:0007669"/>
    <property type="project" value="InterPro"/>
</dbReference>
<evidence type="ECO:0000256" key="4">
    <source>
        <dbReference type="ARBA" id="ARBA00023136"/>
    </source>
</evidence>
<evidence type="ECO:0008006" key="9">
    <source>
        <dbReference type="Google" id="ProtNLM"/>
    </source>
</evidence>